<name>A0ABQ2VS79_9ACTN</name>
<protein>
    <submittedName>
        <fullName evidence="1">Uncharacterized protein</fullName>
    </submittedName>
</protein>
<gene>
    <name evidence="1" type="ORF">GCM10015535_00830</name>
</gene>
<comment type="caution">
    <text evidence="1">The sequence shown here is derived from an EMBL/GenBank/DDBJ whole genome shotgun (WGS) entry which is preliminary data.</text>
</comment>
<reference evidence="2" key="1">
    <citation type="journal article" date="2019" name="Int. J. Syst. Evol. Microbiol.">
        <title>The Global Catalogue of Microorganisms (GCM) 10K type strain sequencing project: providing services to taxonomists for standard genome sequencing and annotation.</title>
        <authorList>
            <consortium name="The Broad Institute Genomics Platform"/>
            <consortium name="The Broad Institute Genome Sequencing Center for Infectious Disease"/>
            <person name="Wu L."/>
            <person name="Ma J."/>
        </authorList>
    </citation>
    <scope>NUCLEOTIDE SEQUENCE [LARGE SCALE GENOMIC DNA]</scope>
    <source>
        <strain evidence="2">JCM 4376</strain>
    </source>
</reference>
<organism evidence="1 2">
    <name type="scientific">Streptomyces gelaticus</name>
    <dbReference type="NCBI Taxonomy" id="285446"/>
    <lineage>
        <taxon>Bacteria</taxon>
        <taxon>Bacillati</taxon>
        <taxon>Actinomycetota</taxon>
        <taxon>Actinomycetes</taxon>
        <taxon>Kitasatosporales</taxon>
        <taxon>Streptomycetaceae</taxon>
        <taxon>Streptomyces</taxon>
    </lineage>
</organism>
<sequence length="81" mass="8273">MVPAVGRVRVVPVAVGGVPVVTVSGLLAHGASLTTDRPYGKFRCRFSKSRVSAGAAHPVPARLRTISPSGHLHIAGTPLGP</sequence>
<keyword evidence="2" id="KW-1185">Reference proteome</keyword>
<proteinExistence type="predicted"/>
<dbReference type="EMBL" id="BMTF01000001">
    <property type="protein sequence ID" value="GGV73517.1"/>
    <property type="molecule type" value="Genomic_DNA"/>
</dbReference>
<dbReference type="Proteomes" id="UP000660675">
    <property type="component" value="Unassembled WGS sequence"/>
</dbReference>
<evidence type="ECO:0000313" key="1">
    <source>
        <dbReference type="EMBL" id="GGV73517.1"/>
    </source>
</evidence>
<accession>A0ABQ2VS79</accession>
<evidence type="ECO:0000313" key="2">
    <source>
        <dbReference type="Proteomes" id="UP000660675"/>
    </source>
</evidence>